<name>A0A0F5K4K2_9BURK</name>
<dbReference type="NCBIfam" id="NF009150">
    <property type="entry name" value="PRK12497.1-3"/>
    <property type="match status" value="1"/>
</dbReference>
<sequence length="118" mass="13371">MSKTARGTMFETRACDHLTARGLRLLARNVRLCGGEIDLIMADDRRGEVVFVEVRARASMRFGGAAASIDWRKRQRIRRAAAAWMMRWPTSTPPCRFDVVAIDADRVQWLAAAFDETD</sequence>
<dbReference type="Pfam" id="PF02021">
    <property type="entry name" value="UPF0102"/>
    <property type="match status" value="1"/>
</dbReference>
<dbReference type="RefSeq" id="WP_024903586.1">
    <property type="nucleotide sequence ID" value="NZ_CADFGU010000005.1"/>
</dbReference>
<organism evidence="3 4">
    <name type="scientific">Robbsia andropogonis</name>
    <dbReference type="NCBI Taxonomy" id="28092"/>
    <lineage>
        <taxon>Bacteria</taxon>
        <taxon>Pseudomonadati</taxon>
        <taxon>Pseudomonadota</taxon>
        <taxon>Betaproteobacteria</taxon>
        <taxon>Burkholderiales</taxon>
        <taxon>Burkholderiaceae</taxon>
        <taxon>Robbsia</taxon>
    </lineage>
</organism>
<evidence type="ECO:0000256" key="1">
    <source>
        <dbReference type="ARBA" id="ARBA00006738"/>
    </source>
</evidence>
<reference evidence="3 4" key="1">
    <citation type="submission" date="2015-03" db="EMBL/GenBank/DDBJ databases">
        <title>Draft Genome Sequence of Burkholderia andropogonis type strain ICMP2807, isolated from Sorghum bicolor.</title>
        <authorList>
            <person name="Lopes-Santos L."/>
            <person name="Castro D.B."/>
            <person name="Ottoboni L.M."/>
            <person name="Park D."/>
            <person name="Weirc B.S."/>
            <person name="Destefano S.A."/>
        </authorList>
    </citation>
    <scope>NUCLEOTIDE SEQUENCE [LARGE SCALE GENOMIC DNA]</scope>
    <source>
        <strain evidence="3 4">ICMP2807</strain>
    </source>
</reference>
<dbReference type="InterPro" id="IPR011856">
    <property type="entry name" value="tRNA_endonuc-like_dom_sf"/>
</dbReference>
<dbReference type="InterPro" id="IPR003509">
    <property type="entry name" value="UPF0102_YraN-like"/>
</dbReference>
<dbReference type="PANTHER" id="PTHR34039:SF1">
    <property type="entry name" value="UPF0102 PROTEIN YRAN"/>
    <property type="match status" value="1"/>
</dbReference>
<evidence type="ECO:0000313" key="3">
    <source>
        <dbReference type="EMBL" id="KKB64804.1"/>
    </source>
</evidence>
<dbReference type="InterPro" id="IPR011335">
    <property type="entry name" value="Restrct_endonuc-II-like"/>
</dbReference>
<gene>
    <name evidence="3" type="ORF">WM40_04785</name>
</gene>
<protein>
    <recommendedName>
        <fullName evidence="2">UPF0102 protein WM40_04785</fullName>
    </recommendedName>
</protein>
<dbReference type="PANTHER" id="PTHR34039">
    <property type="entry name" value="UPF0102 PROTEIN YRAN"/>
    <property type="match status" value="1"/>
</dbReference>
<comment type="similarity">
    <text evidence="1 2">Belongs to the UPF0102 family.</text>
</comment>
<dbReference type="PATRIC" id="fig|28092.6.peg.1135"/>
<dbReference type="OrthoDB" id="9794876at2"/>
<keyword evidence="4" id="KW-1185">Reference proteome</keyword>
<dbReference type="GO" id="GO:0003676">
    <property type="term" value="F:nucleic acid binding"/>
    <property type="evidence" value="ECO:0007669"/>
    <property type="project" value="InterPro"/>
</dbReference>
<dbReference type="Gene3D" id="3.40.1350.10">
    <property type="match status" value="1"/>
</dbReference>
<dbReference type="NCBIfam" id="TIGR00252">
    <property type="entry name" value="YraN family protein"/>
    <property type="match status" value="1"/>
</dbReference>
<dbReference type="SUPFAM" id="SSF52980">
    <property type="entry name" value="Restriction endonuclease-like"/>
    <property type="match status" value="1"/>
</dbReference>
<evidence type="ECO:0000313" key="4">
    <source>
        <dbReference type="Proteomes" id="UP000033618"/>
    </source>
</evidence>
<evidence type="ECO:0000256" key="2">
    <source>
        <dbReference type="HAMAP-Rule" id="MF_00048"/>
    </source>
</evidence>
<proteinExistence type="inferred from homology"/>
<dbReference type="Proteomes" id="UP000033618">
    <property type="component" value="Unassembled WGS sequence"/>
</dbReference>
<dbReference type="STRING" id="28092.WM40_04785"/>
<comment type="caution">
    <text evidence="3">The sequence shown here is derived from an EMBL/GenBank/DDBJ whole genome shotgun (WGS) entry which is preliminary data.</text>
</comment>
<dbReference type="AlphaFoldDB" id="A0A0F5K4K2"/>
<accession>A0A0F5K4K2</accession>
<dbReference type="HAMAP" id="MF_00048">
    <property type="entry name" value="UPF0102"/>
    <property type="match status" value="1"/>
</dbReference>
<dbReference type="EMBL" id="LAQU01000003">
    <property type="protein sequence ID" value="KKB64804.1"/>
    <property type="molecule type" value="Genomic_DNA"/>
</dbReference>